<dbReference type="AlphaFoldDB" id="A0A0U3MRW8"/>
<protein>
    <submittedName>
        <fullName evidence="1">Uncharacterized protein</fullName>
    </submittedName>
</protein>
<organism evidence="1 2">
    <name type="scientific">Roseateles depolymerans</name>
    <dbReference type="NCBI Taxonomy" id="76731"/>
    <lineage>
        <taxon>Bacteria</taxon>
        <taxon>Pseudomonadati</taxon>
        <taxon>Pseudomonadota</taxon>
        <taxon>Betaproteobacteria</taxon>
        <taxon>Burkholderiales</taxon>
        <taxon>Sphaerotilaceae</taxon>
        <taxon>Roseateles</taxon>
    </lineage>
</organism>
<gene>
    <name evidence="1" type="ORF">RD2015_2601</name>
</gene>
<sequence length="110" mass="12346" precursor="true">MSKTSPILALMAAFAAASASAAPVQDDELASREQRRSHLQQQLRDVRVELYCDHEDHALQMMREARQALIAQHDDVSERGVAHLDRAIWAVRHGDTQQALNLLQDAHRQG</sequence>
<name>A0A0U3MRW8_9BURK</name>
<dbReference type="Proteomes" id="UP000060699">
    <property type="component" value="Chromosome"/>
</dbReference>
<dbReference type="EMBL" id="CP013729">
    <property type="protein sequence ID" value="ALV07066.1"/>
    <property type="molecule type" value="Genomic_DNA"/>
</dbReference>
<dbReference type="RefSeq" id="WP_058935244.1">
    <property type="nucleotide sequence ID" value="NZ_CP013729.1"/>
</dbReference>
<proteinExistence type="predicted"/>
<dbReference type="KEGG" id="rdp:RD2015_2601"/>
<keyword evidence="2" id="KW-1185">Reference proteome</keyword>
<evidence type="ECO:0000313" key="2">
    <source>
        <dbReference type="Proteomes" id="UP000060699"/>
    </source>
</evidence>
<accession>A0A0U3MRW8</accession>
<evidence type="ECO:0000313" key="1">
    <source>
        <dbReference type="EMBL" id="ALV07066.1"/>
    </source>
</evidence>
<reference evidence="1 2" key="1">
    <citation type="submission" date="2015-12" db="EMBL/GenBank/DDBJ databases">
        <title>Complete genome of Roseateles depolymerans KCTC 42856.</title>
        <authorList>
            <person name="Kim K.M."/>
        </authorList>
    </citation>
    <scope>NUCLEOTIDE SEQUENCE [LARGE SCALE GENOMIC DNA]</scope>
    <source>
        <strain evidence="1 2">KCTC 42856</strain>
    </source>
</reference>
<dbReference type="OrthoDB" id="9153936at2"/>